<dbReference type="Gene3D" id="1.10.10.2520">
    <property type="entry name" value="Cell wall hydrolase SleB, domain 1"/>
    <property type="match status" value="1"/>
</dbReference>
<proteinExistence type="predicted"/>
<evidence type="ECO:0000256" key="1">
    <source>
        <dbReference type="SAM" id="SignalP"/>
    </source>
</evidence>
<feature type="chain" id="PRO_5017607160" evidence="1">
    <location>
        <begin position="22"/>
        <end position="213"/>
    </location>
</feature>
<name>A0A3D9BU99_9RHOB</name>
<accession>A0A3D9BU99</accession>
<gene>
    <name evidence="3" type="ORF">DRV84_08380</name>
</gene>
<dbReference type="InterPro" id="IPR011105">
    <property type="entry name" value="Cell_wall_hydrolase_SleB"/>
</dbReference>
<comment type="caution">
    <text evidence="3">The sequence shown here is derived from an EMBL/GenBank/DDBJ whole genome shotgun (WGS) entry which is preliminary data.</text>
</comment>
<feature type="domain" description="Cell wall hydrolase SleB" evidence="2">
    <location>
        <begin position="95"/>
        <end position="204"/>
    </location>
</feature>
<keyword evidence="4" id="KW-1185">Reference proteome</keyword>
<protein>
    <submittedName>
        <fullName evidence="3">Cell wall hydrolase</fullName>
    </submittedName>
</protein>
<keyword evidence="1" id="KW-0732">Signal</keyword>
<feature type="signal peptide" evidence="1">
    <location>
        <begin position="1"/>
        <end position="21"/>
    </location>
</feature>
<evidence type="ECO:0000259" key="2">
    <source>
        <dbReference type="Pfam" id="PF07486"/>
    </source>
</evidence>
<reference evidence="3 4" key="1">
    <citation type="journal article" date="2017" name="Int. J. Syst. Evol. Microbiol.">
        <title>Rhodosalinus sediminis gen. nov., sp. nov., isolated from marine saltern.</title>
        <authorList>
            <person name="Guo L.Y."/>
            <person name="Ling S.K."/>
            <person name="Li C.M."/>
            <person name="Chen G.J."/>
            <person name="Du Z.J."/>
        </authorList>
    </citation>
    <scope>NUCLEOTIDE SEQUENCE [LARGE SCALE GENOMIC DNA]</scope>
    <source>
        <strain evidence="3 4">WDN1C137</strain>
    </source>
</reference>
<dbReference type="GO" id="GO:0016787">
    <property type="term" value="F:hydrolase activity"/>
    <property type="evidence" value="ECO:0007669"/>
    <property type="project" value="UniProtKB-KW"/>
</dbReference>
<keyword evidence="3" id="KW-0378">Hydrolase</keyword>
<dbReference type="OrthoDB" id="9785345at2"/>
<dbReference type="EMBL" id="QOHR01000008">
    <property type="protein sequence ID" value="REC57095.1"/>
    <property type="molecule type" value="Genomic_DNA"/>
</dbReference>
<dbReference type="RefSeq" id="WP_115979432.1">
    <property type="nucleotide sequence ID" value="NZ_QOHR01000008.1"/>
</dbReference>
<dbReference type="AlphaFoldDB" id="A0A3D9BU99"/>
<dbReference type="Pfam" id="PF07486">
    <property type="entry name" value="Hydrolase_2"/>
    <property type="match status" value="1"/>
</dbReference>
<dbReference type="Proteomes" id="UP000257131">
    <property type="component" value="Unassembled WGS sequence"/>
</dbReference>
<sequence>MRKLFAAAAAALTVLAAPSGAEVASDPARHLMSIERAALDSLPRDRLERLMRTSAGGADDTRVRYDRDWLARQPAPEGGAEWQCLAEALYFEARGESVRGQFAVAEVILNRVESAIYPDTVCGVIEQGTGELYQCQFTYTCDGAAETIHEPRAWAQVGKVARAMLDGAPRVLTKGATHYHTKHVSPRWARVYPRTATIGVHHFYRKPIQLSSN</sequence>
<evidence type="ECO:0000313" key="4">
    <source>
        <dbReference type="Proteomes" id="UP000257131"/>
    </source>
</evidence>
<dbReference type="InterPro" id="IPR042047">
    <property type="entry name" value="SleB_dom1"/>
</dbReference>
<organism evidence="3 4">
    <name type="scientific">Rhodosalinus sediminis</name>
    <dbReference type="NCBI Taxonomy" id="1940533"/>
    <lineage>
        <taxon>Bacteria</taxon>
        <taxon>Pseudomonadati</taxon>
        <taxon>Pseudomonadota</taxon>
        <taxon>Alphaproteobacteria</taxon>
        <taxon>Rhodobacterales</taxon>
        <taxon>Paracoccaceae</taxon>
        <taxon>Rhodosalinus</taxon>
    </lineage>
</organism>
<evidence type="ECO:0000313" key="3">
    <source>
        <dbReference type="EMBL" id="REC57095.1"/>
    </source>
</evidence>